<evidence type="ECO:0000313" key="10">
    <source>
        <dbReference type="Proteomes" id="UP001175000"/>
    </source>
</evidence>
<evidence type="ECO:0000313" key="9">
    <source>
        <dbReference type="EMBL" id="KAK0614445.1"/>
    </source>
</evidence>
<evidence type="ECO:0000256" key="2">
    <source>
        <dbReference type="ARBA" id="ARBA00004240"/>
    </source>
</evidence>
<organism evidence="9 10">
    <name type="scientific">Immersiella caudata</name>
    <dbReference type="NCBI Taxonomy" id="314043"/>
    <lineage>
        <taxon>Eukaryota</taxon>
        <taxon>Fungi</taxon>
        <taxon>Dikarya</taxon>
        <taxon>Ascomycota</taxon>
        <taxon>Pezizomycotina</taxon>
        <taxon>Sordariomycetes</taxon>
        <taxon>Sordariomycetidae</taxon>
        <taxon>Sordariales</taxon>
        <taxon>Lasiosphaeriaceae</taxon>
        <taxon>Immersiella</taxon>
    </lineage>
</organism>
<keyword evidence="5" id="KW-0256">Endoplasmic reticulum</keyword>
<dbReference type="PANTHER" id="PTHR48182:SF2">
    <property type="entry name" value="PROTEIN SERAC1"/>
    <property type="match status" value="1"/>
</dbReference>
<evidence type="ECO:0000256" key="6">
    <source>
        <dbReference type="ARBA" id="ARBA00023128"/>
    </source>
</evidence>
<comment type="caution">
    <text evidence="9">The sequence shown here is derived from an EMBL/GenBank/DDBJ whole genome shotgun (WGS) entry which is preliminary data.</text>
</comment>
<dbReference type="AlphaFoldDB" id="A0AA39WFK2"/>
<keyword evidence="4" id="KW-0677">Repeat</keyword>
<feature type="domain" description="Nephrocystin 3-like N-terminal" evidence="8">
    <location>
        <begin position="455"/>
        <end position="493"/>
    </location>
</feature>
<reference evidence="9" key="1">
    <citation type="submission" date="2023-06" db="EMBL/GenBank/DDBJ databases">
        <title>Genome-scale phylogeny and comparative genomics of the fungal order Sordariales.</title>
        <authorList>
            <consortium name="Lawrence Berkeley National Laboratory"/>
            <person name="Hensen N."/>
            <person name="Bonometti L."/>
            <person name="Westerberg I."/>
            <person name="Brannstrom I.O."/>
            <person name="Guillou S."/>
            <person name="Cros-Aarteil S."/>
            <person name="Calhoun S."/>
            <person name="Haridas S."/>
            <person name="Kuo A."/>
            <person name="Mondo S."/>
            <person name="Pangilinan J."/>
            <person name="Riley R."/>
            <person name="Labutti K."/>
            <person name="Andreopoulos B."/>
            <person name="Lipzen A."/>
            <person name="Chen C."/>
            <person name="Yanf M."/>
            <person name="Daum C."/>
            <person name="Ng V."/>
            <person name="Clum A."/>
            <person name="Steindorff A."/>
            <person name="Ohm R."/>
            <person name="Martin F."/>
            <person name="Silar P."/>
            <person name="Natvig D."/>
            <person name="Lalanne C."/>
            <person name="Gautier V."/>
            <person name="Ament-Velasquez S.L."/>
            <person name="Kruys A."/>
            <person name="Hutchinson M.I."/>
            <person name="Powell A.J."/>
            <person name="Barry K."/>
            <person name="Miller A.N."/>
            <person name="Grigoriev I.V."/>
            <person name="Debuchy R."/>
            <person name="Gladieux P."/>
            <person name="Thoren M.H."/>
            <person name="Johannesson H."/>
        </authorList>
    </citation>
    <scope>NUCLEOTIDE SEQUENCE</scope>
    <source>
        <strain evidence="9">CBS 606.72</strain>
    </source>
</reference>
<keyword evidence="10" id="KW-1185">Reference proteome</keyword>
<evidence type="ECO:0000256" key="7">
    <source>
        <dbReference type="ARBA" id="ARBA00023136"/>
    </source>
</evidence>
<dbReference type="GO" id="GO:0005739">
    <property type="term" value="C:mitochondrion"/>
    <property type="evidence" value="ECO:0007669"/>
    <property type="project" value="UniProtKB-SubCell"/>
</dbReference>
<keyword evidence="7" id="KW-0472">Membrane</keyword>
<name>A0AA39WFK2_9PEZI</name>
<accession>A0AA39WFK2</accession>
<dbReference type="PANTHER" id="PTHR48182">
    <property type="entry name" value="PROTEIN SERAC1"/>
    <property type="match status" value="1"/>
</dbReference>
<dbReference type="GO" id="GO:0016020">
    <property type="term" value="C:membrane"/>
    <property type="evidence" value="ECO:0007669"/>
    <property type="project" value="UniProtKB-SubCell"/>
</dbReference>
<dbReference type="SUPFAM" id="SSF52540">
    <property type="entry name" value="P-loop containing nucleoside triphosphate hydrolases"/>
    <property type="match status" value="1"/>
</dbReference>
<dbReference type="EMBL" id="JAULSU010000006">
    <property type="protein sequence ID" value="KAK0614445.1"/>
    <property type="molecule type" value="Genomic_DNA"/>
</dbReference>
<evidence type="ECO:0000256" key="1">
    <source>
        <dbReference type="ARBA" id="ARBA00004173"/>
    </source>
</evidence>
<dbReference type="Pfam" id="PF24883">
    <property type="entry name" value="NPHP3_N"/>
    <property type="match status" value="1"/>
</dbReference>
<dbReference type="InterPro" id="IPR056884">
    <property type="entry name" value="NPHP3-like_N"/>
</dbReference>
<evidence type="ECO:0000259" key="8">
    <source>
        <dbReference type="Pfam" id="PF24883"/>
    </source>
</evidence>
<evidence type="ECO:0000256" key="4">
    <source>
        <dbReference type="ARBA" id="ARBA00022737"/>
    </source>
</evidence>
<proteinExistence type="predicted"/>
<comment type="subcellular location">
    <subcellularLocation>
        <location evidence="2">Endoplasmic reticulum</location>
    </subcellularLocation>
    <subcellularLocation>
        <location evidence="3">Membrane</location>
    </subcellularLocation>
    <subcellularLocation>
        <location evidence="1">Mitochondrion</location>
    </subcellularLocation>
</comment>
<keyword evidence="6" id="KW-0496">Mitochondrion</keyword>
<dbReference type="InterPro" id="IPR027417">
    <property type="entry name" value="P-loop_NTPase"/>
</dbReference>
<protein>
    <recommendedName>
        <fullName evidence="8">Nephrocystin 3-like N-terminal domain-containing protein</fullName>
    </recommendedName>
</protein>
<dbReference type="Proteomes" id="UP001175000">
    <property type="component" value="Unassembled WGS sequence"/>
</dbReference>
<evidence type="ECO:0000256" key="3">
    <source>
        <dbReference type="ARBA" id="ARBA00004370"/>
    </source>
</evidence>
<dbReference type="GO" id="GO:0005783">
    <property type="term" value="C:endoplasmic reticulum"/>
    <property type="evidence" value="ECO:0007669"/>
    <property type="project" value="UniProtKB-SubCell"/>
</dbReference>
<evidence type="ECO:0000256" key="5">
    <source>
        <dbReference type="ARBA" id="ARBA00022824"/>
    </source>
</evidence>
<gene>
    <name evidence="9" type="ORF">B0T14DRAFT_309339</name>
</gene>
<dbReference type="InterPro" id="IPR052374">
    <property type="entry name" value="SERAC1"/>
</dbReference>
<sequence length="499" mass="55784">MAGETQTRTRDWTRTVFRLSRVPHGAATDEAVAALVAKALHIQADEVKVYSLATTLKPWERPPSRVATLMLLHIPALLAASEDGQNEWTLEPGAGQDHLVLDSHFWGLTPLNDVATEKHIADCIAISGLASHAFGSWQPHGNDKTFMWIRDDALRCVPGMRAILYGYDSKLANSQSFQNIGDLAVTLISQVRANGGTLSNAKPLVFLAHSLRGIVLKDALCRLANSQDNSLERMILSRCKGAIMFGIPNLGMDQNHLLAIVRGSPAEHLVRDLSRESGTRGYLNELELSFSGIATISKMTFFWIYETTKSPTFDPGTSAMTGPPSVLVDPDSATGYRISEAPSFVHPISKNHSDLVKFTRSDPNIIPIVELLRRVCGLDALDDEDNDDDDDDDYRVNLRFGAVAQLESRTNLRIYRREKTVEKRRKRLLDEFMRALDSSDLDLQQTLISDRFEYTCEWIYEHEAFTAWLRQQTGLFWIYGKPGSGKSTLMKLVHADKRT</sequence>